<keyword evidence="1" id="KW-1185">Reference proteome</keyword>
<reference evidence="2" key="1">
    <citation type="submission" date="2025-08" db="UniProtKB">
        <authorList>
            <consortium name="RefSeq"/>
        </authorList>
    </citation>
    <scope>IDENTIFICATION</scope>
</reference>
<dbReference type="RefSeq" id="XP_073927359.1">
    <property type="nucleotide sequence ID" value="XM_074071258.1"/>
</dbReference>
<protein>
    <submittedName>
        <fullName evidence="2">PTB domain-containing engulfment adapter protein 1 isoform X3</fullName>
    </submittedName>
</protein>
<proteinExistence type="predicted"/>
<evidence type="ECO:0000313" key="1">
    <source>
        <dbReference type="Proteomes" id="UP001732720"/>
    </source>
</evidence>
<organism evidence="1 2">
    <name type="scientific">Castor canadensis</name>
    <name type="common">American beaver</name>
    <dbReference type="NCBI Taxonomy" id="51338"/>
    <lineage>
        <taxon>Eukaryota</taxon>
        <taxon>Metazoa</taxon>
        <taxon>Chordata</taxon>
        <taxon>Craniata</taxon>
        <taxon>Vertebrata</taxon>
        <taxon>Euteleostomi</taxon>
        <taxon>Mammalia</taxon>
        <taxon>Eutheria</taxon>
        <taxon>Euarchontoglires</taxon>
        <taxon>Glires</taxon>
        <taxon>Rodentia</taxon>
        <taxon>Castorimorpha</taxon>
        <taxon>Castoridae</taxon>
        <taxon>Castor</taxon>
    </lineage>
</organism>
<gene>
    <name evidence="2" type="primary">Gulp1</name>
</gene>
<dbReference type="Proteomes" id="UP001732720">
    <property type="component" value="Chromosome 4"/>
</dbReference>
<evidence type="ECO:0000313" key="2">
    <source>
        <dbReference type="RefSeq" id="XP_073927359.1"/>
    </source>
</evidence>
<name>A0AC58MD98_CASCN</name>
<accession>A0AC58MD98</accession>
<sequence>MNRAFSRKKDKTWMHTPEALSKHYIPYNAKFLGSTEVEQPKGTEVVRDAVRKLKFARHIKKSEGQKIPKVELQISIYGVKILEPKTKEVQHNCQLHRISFCADDKTDKRIFTFICKDSESNKHLCYVFDSEKCAEEITLTIGQAFDLAYRKFLESGGKDVETRKQISGLQKRSSRSSRCWIQDLETENMDLKNKVQDLESQLRITQVSTSPLLHRMSDHEPPGFQRCSPSFWSNSDDSPPCLNMSSISVPPVNSSDSRLSQRLLIPPPPKCGLPKPVSESSIPRPHVGSVTSKSPSTDVFDMIPFSPISIPARNGTQPPPVPTRSAEIKRDLFGAEPFDPFNCGAGDFPPDIQSKLDEMQEGFKMGLTLEGTVFCLDPLDSRC</sequence>